<feature type="compositionally biased region" description="Low complexity" evidence="1">
    <location>
        <begin position="87"/>
        <end position="96"/>
    </location>
</feature>
<evidence type="ECO:0000256" key="1">
    <source>
        <dbReference type="SAM" id="MobiDB-lite"/>
    </source>
</evidence>
<sequence>MAKEKKRGFFSWLGFGQKEQTPEKETEVQNEQPVVEEIVQEQEPVKASEQAVEEQPQAHTEAEAETFAADVVEVTEQVAESEKAQPEAEVVAQPEPVVEETPEPVAIEREELPLPEDVNAEAVSPEEWQAEADRQP</sequence>
<reference evidence="2 3" key="1">
    <citation type="submission" date="2020-01" db="EMBL/GenBank/DDBJ databases">
        <title>Dynamics of blaIMP-6 dissemination in carbapenem resistant Enterobacteriacea isolated from regional surveillance in Osaka, Japan.</title>
        <authorList>
            <person name="Abe R."/>
            <person name="Akeda Y."/>
            <person name="Sugawara Y."/>
            <person name="Yamamoto N."/>
            <person name="Tomono K."/>
            <person name="Takeuchi D."/>
            <person name="Kawahara R."/>
            <person name="Hamada S."/>
        </authorList>
    </citation>
    <scope>NUCLEOTIDE SEQUENCE [LARGE SCALE GENOMIC DNA]</scope>
    <source>
        <strain evidence="2 3">E300</strain>
    </source>
</reference>
<proteinExistence type="predicted"/>
<organism evidence="2 3">
    <name type="scientific">Escherichia coli</name>
    <dbReference type="NCBI Taxonomy" id="562"/>
    <lineage>
        <taxon>Bacteria</taxon>
        <taxon>Pseudomonadati</taxon>
        <taxon>Pseudomonadota</taxon>
        <taxon>Gammaproteobacteria</taxon>
        <taxon>Enterobacterales</taxon>
        <taxon>Enterobacteriaceae</taxon>
        <taxon>Escherichia</taxon>
    </lineage>
</organism>
<dbReference type="EMBL" id="AP022360">
    <property type="protein sequence ID" value="BBU80100.1"/>
    <property type="molecule type" value="Genomic_DNA"/>
</dbReference>
<evidence type="ECO:0000313" key="3">
    <source>
        <dbReference type="Proteomes" id="UP000467488"/>
    </source>
</evidence>
<evidence type="ECO:0000313" key="2">
    <source>
        <dbReference type="EMBL" id="BBU80100.1"/>
    </source>
</evidence>
<feature type="region of interest" description="Disordered" evidence="1">
    <location>
        <begin position="1"/>
        <end position="62"/>
    </location>
</feature>
<protein>
    <recommendedName>
        <fullName evidence="4">Signal recognition particle-docking protein FtsY</fullName>
    </recommendedName>
</protein>
<evidence type="ECO:0008006" key="4">
    <source>
        <dbReference type="Google" id="ProtNLM"/>
    </source>
</evidence>
<accession>A0A8S0FJ09</accession>
<dbReference type="AlphaFoldDB" id="A0A8S0FJ09"/>
<dbReference type="Proteomes" id="UP000467488">
    <property type="component" value="Chromosome"/>
</dbReference>
<name>A0A8S0FJ09_ECOLX</name>
<gene>
    <name evidence="2" type="ORF">EIMP300_15000</name>
</gene>
<feature type="region of interest" description="Disordered" evidence="1">
    <location>
        <begin position="81"/>
        <end position="136"/>
    </location>
</feature>